<proteinExistence type="predicted"/>
<dbReference type="AlphaFoldDB" id="A0A517L6Q9"/>
<accession>A0A517L6Q9</accession>
<sequence>MTDSPSPTQYLVSLSPDDPSHQQELYRNNSFENQEDDDPNGHPYRECYDTDGRYGKIDHEIANADTPWTESDNKALALIEDRIKDRIENETCTLSGVYAIEDIEKRLADRWSKMKSRLDRNLESQEVVQSMKKFNRYYSTEREDQETLYCRNNKEKQAPLSLSKHLSLGLNTKDKMLCSMKTYSKNEDAKGSSVTCSSGIISSPNGLILGAFDNHARFDGNRWLTEHEAQPAEVRQRQALNQSELVFHQLMSHFNQDKDEVGKLSVIWRADITNWITKRTILKAHKATNITGLCWGKFTENPNDEIECKQFQNLIATENGSVGMWLLTDHPDVFKSQITEVYTFPMGSLPGVEFFHMVFRLGPRGA</sequence>
<dbReference type="EMBL" id="CP042190">
    <property type="protein sequence ID" value="QDS71321.1"/>
    <property type="molecule type" value="Genomic_DNA"/>
</dbReference>
<protein>
    <submittedName>
        <fullName evidence="2">Uncharacterized protein</fullName>
    </submittedName>
</protein>
<reference evidence="2 3" key="1">
    <citation type="submission" date="2019-07" db="EMBL/GenBank/DDBJ databases">
        <title>Finished genome of Venturia effusa.</title>
        <authorList>
            <person name="Young C.A."/>
            <person name="Cox M.P."/>
            <person name="Ganley A.R.D."/>
            <person name="David W.J."/>
        </authorList>
    </citation>
    <scope>NUCLEOTIDE SEQUENCE [LARGE SCALE GENOMIC DNA]</scope>
    <source>
        <strain evidence="3">albino</strain>
    </source>
</reference>
<dbReference type="Proteomes" id="UP000316270">
    <property type="component" value="Chromosome 6"/>
</dbReference>
<evidence type="ECO:0000256" key="1">
    <source>
        <dbReference type="SAM" id="MobiDB-lite"/>
    </source>
</evidence>
<evidence type="ECO:0000313" key="3">
    <source>
        <dbReference type="Proteomes" id="UP000316270"/>
    </source>
</evidence>
<name>A0A517L6Q9_9PEZI</name>
<evidence type="ECO:0000313" key="2">
    <source>
        <dbReference type="EMBL" id="QDS71321.1"/>
    </source>
</evidence>
<dbReference type="OrthoDB" id="10368845at2759"/>
<feature type="compositionally biased region" description="Polar residues" evidence="1">
    <location>
        <begin position="22"/>
        <end position="32"/>
    </location>
</feature>
<keyword evidence="3" id="KW-1185">Reference proteome</keyword>
<organism evidence="2 3">
    <name type="scientific">Venturia effusa</name>
    <dbReference type="NCBI Taxonomy" id="50376"/>
    <lineage>
        <taxon>Eukaryota</taxon>
        <taxon>Fungi</taxon>
        <taxon>Dikarya</taxon>
        <taxon>Ascomycota</taxon>
        <taxon>Pezizomycotina</taxon>
        <taxon>Dothideomycetes</taxon>
        <taxon>Pleosporomycetidae</taxon>
        <taxon>Venturiales</taxon>
        <taxon>Venturiaceae</taxon>
        <taxon>Venturia</taxon>
    </lineage>
</organism>
<feature type="region of interest" description="Disordered" evidence="1">
    <location>
        <begin position="1"/>
        <end position="44"/>
    </location>
</feature>
<feature type="compositionally biased region" description="Polar residues" evidence="1">
    <location>
        <begin position="1"/>
        <end position="12"/>
    </location>
</feature>
<gene>
    <name evidence="2" type="ORF">FKW77_001982</name>
</gene>